<dbReference type="SMART" id="SM00316">
    <property type="entry name" value="S1"/>
    <property type="match status" value="1"/>
</dbReference>
<dbReference type="SMART" id="SM00955">
    <property type="entry name" value="RNB"/>
    <property type="match status" value="1"/>
</dbReference>
<evidence type="ECO:0000313" key="10">
    <source>
        <dbReference type="Proteomes" id="UP000886758"/>
    </source>
</evidence>
<dbReference type="HAMAP" id="MF_01895">
    <property type="entry name" value="RNase_R"/>
    <property type="match status" value="1"/>
</dbReference>
<evidence type="ECO:0000256" key="3">
    <source>
        <dbReference type="ARBA" id="ARBA00022490"/>
    </source>
</evidence>
<dbReference type="Pfam" id="PF00773">
    <property type="entry name" value="RNB"/>
    <property type="match status" value="1"/>
</dbReference>
<dbReference type="InterPro" id="IPR012340">
    <property type="entry name" value="NA-bd_OB-fold"/>
</dbReference>
<dbReference type="AlphaFoldDB" id="A0A9D1KK61"/>
<organism evidence="9 10">
    <name type="scientific">Candidatus Pelethenecus faecipullorum</name>
    <dbReference type="NCBI Taxonomy" id="2840900"/>
    <lineage>
        <taxon>Bacteria</taxon>
        <taxon>Bacillati</taxon>
        <taxon>Mycoplasmatota</taxon>
        <taxon>Mollicutes</taxon>
        <taxon>Candidatus Pelethenecus</taxon>
    </lineage>
</organism>
<dbReference type="GO" id="GO:0005829">
    <property type="term" value="C:cytosol"/>
    <property type="evidence" value="ECO:0007669"/>
    <property type="project" value="TreeGrafter"/>
</dbReference>
<dbReference type="InterPro" id="IPR001900">
    <property type="entry name" value="RNase_II/R"/>
</dbReference>
<name>A0A9D1KK61_9MOLU</name>
<dbReference type="InterPro" id="IPR011805">
    <property type="entry name" value="RNase_R"/>
</dbReference>
<keyword evidence="4" id="KW-0540">Nuclease</keyword>
<evidence type="ECO:0000256" key="6">
    <source>
        <dbReference type="ARBA" id="ARBA00022839"/>
    </source>
</evidence>
<dbReference type="InterPro" id="IPR004476">
    <property type="entry name" value="RNase_II/RNase_R"/>
</dbReference>
<evidence type="ECO:0000256" key="4">
    <source>
        <dbReference type="ARBA" id="ARBA00022722"/>
    </source>
</evidence>
<feature type="domain" description="S1 motif" evidence="8">
    <location>
        <begin position="481"/>
        <end position="558"/>
    </location>
</feature>
<dbReference type="Pfam" id="PF00575">
    <property type="entry name" value="S1"/>
    <property type="match status" value="1"/>
</dbReference>
<dbReference type="NCBIfam" id="TIGR02063">
    <property type="entry name" value="RNase_R"/>
    <property type="match status" value="1"/>
</dbReference>
<dbReference type="EMBL" id="DVLF01000099">
    <property type="protein sequence ID" value="HIT49999.1"/>
    <property type="molecule type" value="Genomic_DNA"/>
</dbReference>
<dbReference type="CDD" id="cd04471">
    <property type="entry name" value="S1_RNase_R"/>
    <property type="match status" value="1"/>
</dbReference>
<dbReference type="InterPro" id="IPR050180">
    <property type="entry name" value="RNR_Ribonuclease"/>
</dbReference>
<evidence type="ECO:0000313" key="9">
    <source>
        <dbReference type="EMBL" id="HIT49999.1"/>
    </source>
</evidence>
<feature type="non-terminal residue" evidence="9">
    <location>
        <position position="1"/>
    </location>
</feature>
<dbReference type="EC" id="3.1.13.1" evidence="2"/>
<evidence type="ECO:0000259" key="8">
    <source>
        <dbReference type="PROSITE" id="PS50126"/>
    </source>
</evidence>
<accession>A0A9D1KK61</accession>
<dbReference type="Proteomes" id="UP000886758">
    <property type="component" value="Unassembled WGS sequence"/>
</dbReference>
<reference evidence="9" key="2">
    <citation type="journal article" date="2021" name="PeerJ">
        <title>Extensive microbial diversity within the chicken gut microbiome revealed by metagenomics and culture.</title>
        <authorList>
            <person name="Gilroy R."/>
            <person name="Ravi A."/>
            <person name="Getino M."/>
            <person name="Pursley I."/>
            <person name="Horton D.L."/>
            <person name="Alikhan N.F."/>
            <person name="Baker D."/>
            <person name="Gharbi K."/>
            <person name="Hall N."/>
            <person name="Watson M."/>
            <person name="Adriaenssens E.M."/>
            <person name="Foster-Nyarko E."/>
            <person name="Jarju S."/>
            <person name="Secka A."/>
            <person name="Antonio M."/>
            <person name="Oren A."/>
            <person name="Chaudhuri R.R."/>
            <person name="La Ragione R."/>
            <person name="Hildebrand F."/>
            <person name="Pallen M.J."/>
        </authorList>
    </citation>
    <scope>NUCLEOTIDE SEQUENCE</scope>
    <source>
        <strain evidence="9">ChiW17-6978</strain>
    </source>
</reference>
<dbReference type="GO" id="GO:0006402">
    <property type="term" value="P:mRNA catabolic process"/>
    <property type="evidence" value="ECO:0007669"/>
    <property type="project" value="TreeGrafter"/>
</dbReference>
<dbReference type="PROSITE" id="PS50126">
    <property type="entry name" value="S1"/>
    <property type="match status" value="1"/>
</dbReference>
<keyword evidence="6" id="KW-0269">Exonuclease</keyword>
<proteinExistence type="inferred from homology"/>
<dbReference type="GO" id="GO:0003723">
    <property type="term" value="F:RNA binding"/>
    <property type="evidence" value="ECO:0007669"/>
    <property type="project" value="UniProtKB-KW"/>
</dbReference>
<keyword evidence="7" id="KW-0694">RNA-binding</keyword>
<dbReference type="PANTHER" id="PTHR23355:SF9">
    <property type="entry name" value="DIS3-LIKE EXONUCLEASE 2"/>
    <property type="match status" value="1"/>
</dbReference>
<dbReference type="NCBIfam" id="TIGR00358">
    <property type="entry name" value="3_prime_RNase"/>
    <property type="match status" value="1"/>
</dbReference>
<dbReference type="SUPFAM" id="SSF50249">
    <property type="entry name" value="Nucleic acid-binding proteins"/>
    <property type="match status" value="2"/>
</dbReference>
<dbReference type="InterPro" id="IPR003029">
    <property type="entry name" value="S1_domain"/>
</dbReference>
<evidence type="ECO:0000256" key="2">
    <source>
        <dbReference type="ARBA" id="ARBA00012163"/>
    </source>
</evidence>
<evidence type="ECO:0000256" key="1">
    <source>
        <dbReference type="ARBA" id="ARBA00001849"/>
    </source>
</evidence>
<dbReference type="Gene3D" id="2.40.50.140">
    <property type="entry name" value="Nucleic acid-binding proteins"/>
    <property type="match status" value="1"/>
</dbReference>
<keyword evidence="5" id="KW-0378">Hydrolase</keyword>
<gene>
    <name evidence="9" type="primary">rnr</name>
    <name evidence="9" type="ORF">IAD46_03125</name>
</gene>
<comment type="catalytic activity">
    <reaction evidence="1">
        <text>Exonucleolytic cleavage in the 3'- to 5'-direction to yield nucleoside 5'-phosphates.</text>
        <dbReference type="EC" id="3.1.13.1"/>
    </reaction>
</comment>
<evidence type="ECO:0000256" key="7">
    <source>
        <dbReference type="ARBA" id="ARBA00022884"/>
    </source>
</evidence>
<dbReference type="PANTHER" id="PTHR23355">
    <property type="entry name" value="RIBONUCLEASE"/>
    <property type="match status" value="1"/>
</dbReference>
<sequence>EVTRKGKTKAYVVSTHPKFPVKAEVIGGKPAEVGMIVYGKLQYTASHVMISIEEVLGHKDDPGIEIAQIALEYGFVTEFNEDVIEEIAGISDVVLDEQKIGRTDYTDLLTITIDGDDSKDFDDAVWVRKNQDGTFDLGVFIADVSEYVKEGHPLDQAALARGTSVYLADRVLPMLPHKLSNGICSLNEGVERLVLACIMKLSKEGNLLDYEITEGFISSKHRMTYRNVNAILDGDGLLREKYADIVPMLETMIELSAIIRRRREKKGGIEFDIPEYSFSLNEDGSPLSIELRVRKQAEKMIEDFMLQANETVAYHMNIFHLPCVYRVHEKPDQEKLRDVFAVIGGMGITLKQTKNDIHPKQVQDALIKIADSPYQTILSQLLLRSMMKARYAPECLGHYGLAMQYYCHFTSPIRRYPDLMVHRLIKKTFLHPDRLEEDLKKYQAILGTIADENSISERKAIECERAVNDMLYAWYMESHIGQIYQGVITSMVSFGMFVTLENGVEGLVSLSSLPGYFTFDKEKMCYYSKERVYHLGQRVSVAVASANRLSRKVDFRLPDEREIYENSSIE</sequence>
<protein>
    <recommendedName>
        <fullName evidence="2">exoribonuclease II</fullName>
        <ecNumber evidence="2">3.1.13.1</ecNumber>
    </recommendedName>
</protein>
<reference evidence="9" key="1">
    <citation type="submission" date="2020-10" db="EMBL/GenBank/DDBJ databases">
        <authorList>
            <person name="Gilroy R."/>
        </authorList>
    </citation>
    <scope>NUCLEOTIDE SEQUENCE</scope>
    <source>
        <strain evidence="9">ChiW17-6978</strain>
    </source>
</reference>
<keyword evidence="3" id="KW-0963">Cytoplasm</keyword>
<dbReference type="GO" id="GO:0008859">
    <property type="term" value="F:exoribonuclease II activity"/>
    <property type="evidence" value="ECO:0007669"/>
    <property type="project" value="UniProtKB-EC"/>
</dbReference>
<comment type="caution">
    <text evidence="9">The sequence shown here is derived from an EMBL/GenBank/DDBJ whole genome shotgun (WGS) entry which is preliminary data.</text>
</comment>
<evidence type="ECO:0000256" key="5">
    <source>
        <dbReference type="ARBA" id="ARBA00022801"/>
    </source>
</evidence>